<dbReference type="InterPro" id="IPR001138">
    <property type="entry name" value="Zn2Cys6_DnaBD"/>
</dbReference>
<dbReference type="Proteomes" id="UP000326565">
    <property type="component" value="Unassembled WGS sequence"/>
</dbReference>
<dbReference type="AlphaFoldDB" id="A0A5N5WTS2"/>
<dbReference type="SMART" id="SM00066">
    <property type="entry name" value="GAL4"/>
    <property type="match status" value="1"/>
</dbReference>
<keyword evidence="4" id="KW-0539">Nucleus</keyword>
<sequence>MVYRGKPSTGCQNCRSRHIKCDETRPNCRACVRTGRTCPGYPHPLDVMLRDRTAFQRKKNNVSKVKVANATKCKAGSKEPSPALTVSTMSSSPTTSTLSVVSSPKNEKSPVPVDFLEALSPKLPGGLCLPLETTVTSLFFNSYLYLPRDPLIRIGFMELLPERYFNAQPGSPLSLGTLAISLFSVSAWTGNRSFLHLAEQFFGKALSKTRIALQGNFGENLVETLMSVLLLSVYEEFSAVKEHRVAAKTHLRGAIALVNSGYITQFEDANAQVLTNSIQCQIIKASTVPAYPTVEIPDVWPLTPPIPQSASSQLTAAASELVKLRQVWDNFALLPGPHDADEINRIYSMAINLDTKLSAWKWALPPHWAPVQAINIPRSIREAGVFKNRCDCYTEMWIASTWNTYRELRIVVQKIILNCLRLPPDLGTPERIQAAMSTIQAMATDICASVPFFLGSQTTSVQLDPYKVEYPEAEGRRVTMAHQQTAPLLGGWLILSFLENLCSPDLCLPDEQRAWVKEQMHRTWQIYTFPSRVV</sequence>
<dbReference type="PROSITE" id="PS00463">
    <property type="entry name" value="ZN2_CY6_FUNGAL_1"/>
    <property type="match status" value="1"/>
</dbReference>
<dbReference type="PROSITE" id="PS50048">
    <property type="entry name" value="ZN2_CY6_FUNGAL_2"/>
    <property type="match status" value="1"/>
</dbReference>
<keyword evidence="2" id="KW-0238">DNA-binding</keyword>
<dbReference type="SUPFAM" id="SSF57701">
    <property type="entry name" value="Zn2/Cys6 DNA-binding domain"/>
    <property type="match status" value="1"/>
</dbReference>
<dbReference type="GO" id="GO:0008270">
    <property type="term" value="F:zinc ion binding"/>
    <property type="evidence" value="ECO:0007669"/>
    <property type="project" value="InterPro"/>
</dbReference>
<dbReference type="PANTHER" id="PTHR38791:SF5">
    <property type="entry name" value="TRANSCRIPTION FACTOR DBAG-RELATED"/>
    <property type="match status" value="1"/>
</dbReference>
<dbReference type="GO" id="GO:0009893">
    <property type="term" value="P:positive regulation of metabolic process"/>
    <property type="evidence" value="ECO:0007669"/>
    <property type="project" value="UniProtKB-ARBA"/>
</dbReference>
<feature type="compositionally biased region" description="Low complexity" evidence="5">
    <location>
        <begin position="84"/>
        <end position="104"/>
    </location>
</feature>
<evidence type="ECO:0000256" key="3">
    <source>
        <dbReference type="ARBA" id="ARBA00023163"/>
    </source>
</evidence>
<feature type="domain" description="Zn(2)-C6 fungal-type" evidence="6">
    <location>
        <begin position="10"/>
        <end position="38"/>
    </location>
</feature>
<keyword evidence="3" id="KW-0804">Transcription</keyword>
<dbReference type="Pfam" id="PF00172">
    <property type="entry name" value="Zn_clus"/>
    <property type="match status" value="1"/>
</dbReference>
<feature type="region of interest" description="Disordered" evidence="5">
    <location>
        <begin position="76"/>
        <end position="105"/>
    </location>
</feature>
<dbReference type="PANTHER" id="PTHR38791">
    <property type="entry name" value="ZN(II)2CYS6 TRANSCRIPTION FACTOR (EUROFUNG)-RELATED-RELATED"/>
    <property type="match status" value="1"/>
</dbReference>
<proteinExistence type="predicted"/>
<dbReference type="CDD" id="cd00067">
    <property type="entry name" value="GAL4"/>
    <property type="match status" value="1"/>
</dbReference>
<dbReference type="Gene3D" id="4.10.240.10">
    <property type="entry name" value="Zn(2)-C6 fungal-type DNA-binding domain"/>
    <property type="match status" value="1"/>
</dbReference>
<accession>A0A5N5WTS2</accession>
<gene>
    <name evidence="7" type="ORF">BDV29DRAFT_13469</name>
</gene>
<dbReference type="OrthoDB" id="2991872at2759"/>
<dbReference type="InterPro" id="IPR036864">
    <property type="entry name" value="Zn2-C6_fun-type_DNA-bd_sf"/>
</dbReference>
<evidence type="ECO:0000313" key="7">
    <source>
        <dbReference type="EMBL" id="KAB8071719.1"/>
    </source>
</evidence>
<name>A0A5N5WTS2_9EURO</name>
<dbReference type="GO" id="GO:0000981">
    <property type="term" value="F:DNA-binding transcription factor activity, RNA polymerase II-specific"/>
    <property type="evidence" value="ECO:0007669"/>
    <property type="project" value="InterPro"/>
</dbReference>
<evidence type="ECO:0000256" key="5">
    <source>
        <dbReference type="SAM" id="MobiDB-lite"/>
    </source>
</evidence>
<protein>
    <recommendedName>
        <fullName evidence="6">Zn(2)-C6 fungal-type domain-containing protein</fullName>
    </recommendedName>
</protein>
<keyword evidence="8" id="KW-1185">Reference proteome</keyword>
<reference evidence="7 8" key="1">
    <citation type="submission" date="2019-04" db="EMBL/GenBank/DDBJ databases">
        <title>Friends and foes A comparative genomics study of 23 Aspergillus species from section Flavi.</title>
        <authorList>
            <consortium name="DOE Joint Genome Institute"/>
            <person name="Kjaerbolling I."/>
            <person name="Vesth T."/>
            <person name="Frisvad J.C."/>
            <person name="Nybo J.L."/>
            <person name="Theobald S."/>
            <person name="Kildgaard S."/>
            <person name="Isbrandt T."/>
            <person name="Kuo A."/>
            <person name="Sato A."/>
            <person name="Lyhne E.K."/>
            <person name="Kogle M.E."/>
            <person name="Wiebenga A."/>
            <person name="Kun R.S."/>
            <person name="Lubbers R.J."/>
            <person name="Makela M.R."/>
            <person name="Barry K."/>
            <person name="Chovatia M."/>
            <person name="Clum A."/>
            <person name="Daum C."/>
            <person name="Haridas S."/>
            <person name="He G."/>
            <person name="LaButti K."/>
            <person name="Lipzen A."/>
            <person name="Mondo S."/>
            <person name="Riley R."/>
            <person name="Salamov A."/>
            <person name="Simmons B.A."/>
            <person name="Magnuson J.K."/>
            <person name="Henrissat B."/>
            <person name="Mortensen U.H."/>
            <person name="Larsen T.O."/>
            <person name="Devries R.P."/>
            <person name="Grigoriev I.V."/>
            <person name="Machida M."/>
            <person name="Baker S.E."/>
            <person name="Andersen M.R."/>
        </authorList>
    </citation>
    <scope>NUCLEOTIDE SEQUENCE [LARGE SCALE GENOMIC DNA]</scope>
    <source>
        <strain evidence="7 8">CBS 151.66</strain>
    </source>
</reference>
<dbReference type="InterPro" id="IPR053175">
    <property type="entry name" value="DHMBA_Reg_Transcription_Factor"/>
</dbReference>
<dbReference type="EMBL" id="ML732265">
    <property type="protein sequence ID" value="KAB8071719.1"/>
    <property type="molecule type" value="Genomic_DNA"/>
</dbReference>
<dbReference type="GO" id="GO:0003677">
    <property type="term" value="F:DNA binding"/>
    <property type="evidence" value="ECO:0007669"/>
    <property type="project" value="UniProtKB-KW"/>
</dbReference>
<organism evidence="7 8">
    <name type="scientific">Aspergillus leporis</name>
    <dbReference type="NCBI Taxonomy" id="41062"/>
    <lineage>
        <taxon>Eukaryota</taxon>
        <taxon>Fungi</taxon>
        <taxon>Dikarya</taxon>
        <taxon>Ascomycota</taxon>
        <taxon>Pezizomycotina</taxon>
        <taxon>Eurotiomycetes</taxon>
        <taxon>Eurotiomycetidae</taxon>
        <taxon>Eurotiales</taxon>
        <taxon>Aspergillaceae</taxon>
        <taxon>Aspergillus</taxon>
        <taxon>Aspergillus subgen. Circumdati</taxon>
    </lineage>
</organism>
<evidence type="ECO:0000256" key="4">
    <source>
        <dbReference type="ARBA" id="ARBA00023242"/>
    </source>
</evidence>
<evidence type="ECO:0000313" key="8">
    <source>
        <dbReference type="Proteomes" id="UP000326565"/>
    </source>
</evidence>
<keyword evidence="1" id="KW-0805">Transcription regulation</keyword>
<evidence type="ECO:0000256" key="2">
    <source>
        <dbReference type="ARBA" id="ARBA00023125"/>
    </source>
</evidence>
<evidence type="ECO:0000259" key="6">
    <source>
        <dbReference type="PROSITE" id="PS50048"/>
    </source>
</evidence>
<evidence type="ECO:0000256" key="1">
    <source>
        <dbReference type="ARBA" id="ARBA00023015"/>
    </source>
</evidence>